<feature type="chain" id="PRO_5002170356" description="Secreted protein" evidence="1">
    <location>
        <begin position="21"/>
        <end position="149"/>
    </location>
</feature>
<dbReference type="EMBL" id="KN818249">
    <property type="protein sequence ID" value="KIL64457.1"/>
    <property type="molecule type" value="Genomic_DNA"/>
</dbReference>
<dbReference type="OrthoDB" id="3362246at2759"/>
<keyword evidence="3" id="KW-1185">Reference proteome</keyword>
<dbReference type="AlphaFoldDB" id="A0A0C2WS02"/>
<reference evidence="2 3" key="1">
    <citation type="submission" date="2014-04" db="EMBL/GenBank/DDBJ databases">
        <title>Evolutionary Origins and Diversification of the Mycorrhizal Mutualists.</title>
        <authorList>
            <consortium name="DOE Joint Genome Institute"/>
            <consortium name="Mycorrhizal Genomics Consortium"/>
            <person name="Kohler A."/>
            <person name="Kuo A."/>
            <person name="Nagy L.G."/>
            <person name="Floudas D."/>
            <person name="Copeland A."/>
            <person name="Barry K.W."/>
            <person name="Cichocki N."/>
            <person name="Veneault-Fourrey C."/>
            <person name="LaButti K."/>
            <person name="Lindquist E.A."/>
            <person name="Lipzen A."/>
            <person name="Lundell T."/>
            <person name="Morin E."/>
            <person name="Murat C."/>
            <person name="Riley R."/>
            <person name="Ohm R."/>
            <person name="Sun H."/>
            <person name="Tunlid A."/>
            <person name="Henrissat B."/>
            <person name="Grigoriev I.V."/>
            <person name="Hibbett D.S."/>
            <person name="Martin F."/>
        </authorList>
    </citation>
    <scope>NUCLEOTIDE SEQUENCE [LARGE SCALE GENOMIC DNA]</scope>
    <source>
        <strain evidence="2 3">Koide BX008</strain>
    </source>
</reference>
<organism evidence="2 3">
    <name type="scientific">Amanita muscaria (strain Koide BX008)</name>
    <dbReference type="NCBI Taxonomy" id="946122"/>
    <lineage>
        <taxon>Eukaryota</taxon>
        <taxon>Fungi</taxon>
        <taxon>Dikarya</taxon>
        <taxon>Basidiomycota</taxon>
        <taxon>Agaricomycotina</taxon>
        <taxon>Agaricomycetes</taxon>
        <taxon>Agaricomycetidae</taxon>
        <taxon>Agaricales</taxon>
        <taxon>Pluteineae</taxon>
        <taxon>Amanitaceae</taxon>
        <taxon>Amanita</taxon>
    </lineage>
</organism>
<dbReference type="PANTHER" id="PTHR37487:SF2">
    <property type="entry name" value="EXPRESSED PROTEIN"/>
    <property type="match status" value="1"/>
</dbReference>
<dbReference type="PANTHER" id="PTHR37487">
    <property type="entry name" value="CHROMOSOME 1, WHOLE GENOME SHOTGUN SEQUENCE"/>
    <property type="match status" value="1"/>
</dbReference>
<evidence type="ECO:0000313" key="3">
    <source>
        <dbReference type="Proteomes" id="UP000054549"/>
    </source>
</evidence>
<sequence length="149" mass="15634">MKLFFGTAVALISMVPAIVSLTVNTPSTLTQCQPVKLTWVDGVPPYYVSIIPGGQTSAPPLKDLGKTSAMSETWLVNVTPNQNVNIVVKDSTGDTAFTDQVLVLAADDASCMNDNTSVSQGSVISESTTSAASSSTGTRQVYLVLIYNV</sequence>
<name>A0A0C2WS02_AMAMK</name>
<proteinExistence type="predicted"/>
<gene>
    <name evidence="2" type="ORF">M378DRAFT_11466</name>
</gene>
<keyword evidence="1" id="KW-0732">Signal</keyword>
<dbReference type="InParanoid" id="A0A0C2WS02"/>
<evidence type="ECO:0008006" key="4">
    <source>
        <dbReference type="Google" id="ProtNLM"/>
    </source>
</evidence>
<feature type="signal peptide" evidence="1">
    <location>
        <begin position="1"/>
        <end position="20"/>
    </location>
</feature>
<accession>A0A0C2WS02</accession>
<protein>
    <recommendedName>
        <fullName evidence="4">Secreted protein</fullName>
    </recommendedName>
</protein>
<dbReference type="STRING" id="946122.A0A0C2WS02"/>
<dbReference type="HOGENOM" id="CLU_063099_4_1_1"/>
<evidence type="ECO:0000313" key="2">
    <source>
        <dbReference type="EMBL" id="KIL64457.1"/>
    </source>
</evidence>
<evidence type="ECO:0000256" key="1">
    <source>
        <dbReference type="SAM" id="SignalP"/>
    </source>
</evidence>
<dbReference type="Proteomes" id="UP000054549">
    <property type="component" value="Unassembled WGS sequence"/>
</dbReference>